<name>A0ABT1SMR3_9FIRM</name>
<keyword evidence="10 14" id="KW-0067">ATP-binding</keyword>
<comment type="catalytic activity">
    <reaction evidence="13 14">
        <text>FMN + ATP + H(+) = FAD + diphosphate</text>
        <dbReference type="Rhea" id="RHEA:17237"/>
        <dbReference type="ChEBI" id="CHEBI:15378"/>
        <dbReference type="ChEBI" id="CHEBI:30616"/>
        <dbReference type="ChEBI" id="CHEBI:33019"/>
        <dbReference type="ChEBI" id="CHEBI:57692"/>
        <dbReference type="ChEBI" id="CHEBI:58210"/>
        <dbReference type="EC" id="2.7.7.2"/>
    </reaction>
</comment>
<dbReference type="RefSeq" id="WP_102266634.1">
    <property type="nucleotide sequence ID" value="NZ_CANTYB010000026.1"/>
</dbReference>
<dbReference type="SMART" id="SM00904">
    <property type="entry name" value="Flavokinase"/>
    <property type="match status" value="1"/>
</dbReference>
<dbReference type="InterPro" id="IPR002606">
    <property type="entry name" value="Riboflavin_kinase_bac"/>
</dbReference>
<evidence type="ECO:0000256" key="2">
    <source>
        <dbReference type="ARBA" id="ARBA00005201"/>
    </source>
</evidence>
<organism evidence="16 17">
    <name type="scientific">Massilicoli timonensis</name>
    <dbReference type="NCBI Taxonomy" id="2015901"/>
    <lineage>
        <taxon>Bacteria</taxon>
        <taxon>Bacillati</taxon>
        <taxon>Bacillota</taxon>
        <taxon>Erysipelotrichia</taxon>
        <taxon>Erysipelotrichales</taxon>
        <taxon>Erysipelotrichaceae</taxon>
        <taxon>Massilicoli</taxon>
    </lineage>
</organism>
<comment type="pathway">
    <text evidence="1 14">Cofactor biosynthesis; FAD biosynthesis; FAD from FMN: step 1/1.</text>
</comment>
<dbReference type="InterPro" id="IPR023465">
    <property type="entry name" value="Riboflavin_kinase_dom_sf"/>
</dbReference>
<keyword evidence="4 14" id="KW-0288">FMN</keyword>
<dbReference type="Gene3D" id="2.40.30.30">
    <property type="entry name" value="Riboflavin kinase-like"/>
    <property type="match status" value="1"/>
</dbReference>
<dbReference type="InterPro" id="IPR015864">
    <property type="entry name" value="FAD_synthase"/>
</dbReference>
<evidence type="ECO:0000256" key="14">
    <source>
        <dbReference type="PIRNR" id="PIRNR004491"/>
    </source>
</evidence>
<dbReference type="EC" id="2.7.1.26" evidence="14"/>
<accession>A0ABT1SMR3</accession>
<keyword evidence="8 14" id="KW-0418">Kinase</keyword>
<feature type="domain" description="Riboflavin kinase" evidence="15">
    <location>
        <begin position="180"/>
        <end position="305"/>
    </location>
</feature>
<keyword evidence="11" id="KW-0511">Multifunctional enzyme</keyword>
<sequence length="308" mass="34767">MEIITVKIHAGEIVIPDDLCACIGYFDGMHIGHQSLFHQVFQVCKQSALRSALITFDPDPWTITKQQQELKHLMTMKQRIAYGEAFGFAYWIILHFDEAMASLSVSAFHALLKSLRVKVLVSGFDFHYAHFGAGNCDTLQEQRDFDVIICKEVKLLDEKISSTRIEQALDHGDVELAAALLGRPFCVEGMVVHGRGLGRTIGFPTANLRCEKEQYLPASGVYAGYAEVGGERYRAILNIGHNPTFNLKEQLSLEVHLLGFSGDLYDRHLTVSFYDYLRDEKKFASQDALIEQLKQDQMRAIALLHMPE</sequence>
<comment type="similarity">
    <text evidence="14">Belongs to the ribF family.</text>
</comment>
<protein>
    <recommendedName>
        <fullName evidence="14">Riboflavin biosynthesis protein</fullName>
    </recommendedName>
    <domain>
        <recommendedName>
            <fullName evidence="14">Riboflavin kinase</fullName>
            <ecNumber evidence="14">2.7.1.26</ecNumber>
        </recommendedName>
        <alternativeName>
            <fullName evidence="14">Flavokinase</fullName>
        </alternativeName>
    </domain>
    <domain>
        <recommendedName>
            <fullName evidence="14">FMN adenylyltransferase</fullName>
            <ecNumber evidence="14">2.7.7.2</ecNumber>
        </recommendedName>
        <alternativeName>
            <fullName evidence="14">FAD pyrophosphorylase</fullName>
        </alternativeName>
        <alternativeName>
            <fullName evidence="14">FAD synthase</fullName>
        </alternativeName>
    </domain>
</protein>
<dbReference type="Pfam" id="PF01687">
    <property type="entry name" value="Flavokinase"/>
    <property type="match status" value="1"/>
</dbReference>
<dbReference type="PANTHER" id="PTHR22749:SF6">
    <property type="entry name" value="RIBOFLAVIN KINASE"/>
    <property type="match status" value="1"/>
</dbReference>
<dbReference type="GO" id="GO:0008531">
    <property type="term" value="F:riboflavin kinase activity"/>
    <property type="evidence" value="ECO:0007669"/>
    <property type="project" value="UniProtKB-EC"/>
</dbReference>
<dbReference type="EMBL" id="JANGCH010000016">
    <property type="protein sequence ID" value="MCQ5122506.1"/>
    <property type="molecule type" value="Genomic_DNA"/>
</dbReference>
<keyword evidence="5 14" id="KW-0808">Transferase</keyword>
<evidence type="ECO:0000256" key="13">
    <source>
        <dbReference type="ARBA" id="ARBA00049494"/>
    </source>
</evidence>
<dbReference type="InterPro" id="IPR014729">
    <property type="entry name" value="Rossmann-like_a/b/a_fold"/>
</dbReference>
<keyword evidence="9 14" id="KW-0274">FAD</keyword>
<dbReference type="Pfam" id="PF06574">
    <property type="entry name" value="FAD_syn"/>
    <property type="match status" value="1"/>
</dbReference>
<evidence type="ECO:0000256" key="10">
    <source>
        <dbReference type="ARBA" id="ARBA00022840"/>
    </source>
</evidence>
<evidence type="ECO:0000256" key="11">
    <source>
        <dbReference type="ARBA" id="ARBA00023268"/>
    </source>
</evidence>
<evidence type="ECO:0000256" key="9">
    <source>
        <dbReference type="ARBA" id="ARBA00022827"/>
    </source>
</evidence>
<evidence type="ECO:0000259" key="15">
    <source>
        <dbReference type="SMART" id="SM00904"/>
    </source>
</evidence>
<dbReference type="CDD" id="cd02064">
    <property type="entry name" value="FAD_synthetase_N"/>
    <property type="match status" value="1"/>
</dbReference>
<keyword evidence="7 14" id="KW-0547">Nucleotide-binding</keyword>
<comment type="pathway">
    <text evidence="2 14">Cofactor biosynthesis; FMN biosynthesis; FMN from riboflavin (ATP route): step 1/1.</text>
</comment>
<dbReference type="InterPro" id="IPR015865">
    <property type="entry name" value="Riboflavin_kinase_bac/euk"/>
</dbReference>
<evidence type="ECO:0000256" key="12">
    <source>
        <dbReference type="ARBA" id="ARBA00047880"/>
    </source>
</evidence>
<evidence type="ECO:0000256" key="8">
    <source>
        <dbReference type="ARBA" id="ARBA00022777"/>
    </source>
</evidence>
<evidence type="ECO:0000256" key="1">
    <source>
        <dbReference type="ARBA" id="ARBA00004726"/>
    </source>
</evidence>
<dbReference type="EC" id="2.7.7.2" evidence="14"/>
<comment type="catalytic activity">
    <reaction evidence="12 14">
        <text>riboflavin + ATP = FMN + ADP + H(+)</text>
        <dbReference type="Rhea" id="RHEA:14357"/>
        <dbReference type="ChEBI" id="CHEBI:15378"/>
        <dbReference type="ChEBI" id="CHEBI:30616"/>
        <dbReference type="ChEBI" id="CHEBI:57986"/>
        <dbReference type="ChEBI" id="CHEBI:58210"/>
        <dbReference type="ChEBI" id="CHEBI:456216"/>
        <dbReference type="EC" id="2.7.1.26"/>
    </reaction>
</comment>
<keyword evidence="6 14" id="KW-0548">Nucleotidyltransferase</keyword>
<evidence type="ECO:0000256" key="4">
    <source>
        <dbReference type="ARBA" id="ARBA00022643"/>
    </source>
</evidence>
<comment type="caution">
    <text evidence="16">The sequence shown here is derived from an EMBL/GenBank/DDBJ whole genome shotgun (WGS) entry which is preliminary data.</text>
</comment>
<evidence type="ECO:0000313" key="16">
    <source>
        <dbReference type="EMBL" id="MCQ5122506.1"/>
    </source>
</evidence>
<dbReference type="NCBIfam" id="NF004162">
    <property type="entry name" value="PRK05627.1-5"/>
    <property type="match status" value="1"/>
</dbReference>
<evidence type="ECO:0000256" key="5">
    <source>
        <dbReference type="ARBA" id="ARBA00022679"/>
    </source>
</evidence>
<dbReference type="NCBIfam" id="TIGR00083">
    <property type="entry name" value="ribF"/>
    <property type="match status" value="1"/>
</dbReference>
<evidence type="ECO:0000256" key="3">
    <source>
        <dbReference type="ARBA" id="ARBA00022630"/>
    </source>
</evidence>
<evidence type="ECO:0000313" key="17">
    <source>
        <dbReference type="Proteomes" id="UP001524435"/>
    </source>
</evidence>
<gene>
    <name evidence="16" type="primary">ribF</name>
    <name evidence="16" type="ORF">NE663_09580</name>
</gene>
<dbReference type="InterPro" id="IPR023468">
    <property type="entry name" value="Riboflavin_kinase"/>
</dbReference>
<proteinExistence type="inferred from homology"/>
<dbReference type="SUPFAM" id="SSF82114">
    <property type="entry name" value="Riboflavin kinase-like"/>
    <property type="match status" value="1"/>
</dbReference>
<dbReference type="PIRSF" id="PIRSF004491">
    <property type="entry name" value="FAD_Synth"/>
    <property type="match status" value="1"/>
</dbReference>
<dbReference type="PANTHER" id="PTHR22749">
    <property type="entry name" value="RIBOFLAVIN KINASE/FMN ADENYLYLTRANSFERASE"/>
    <property type="match status" value="1"/>
</dbReference>
<dbReference type="Proteomes" id="UP001524435">
    <property type="component" value="Unassembled WGS sequence"/>
</dbReference>
<reference evidence="16 17" key="1">
    <citation type="submission" date="2022-06" db="EMBL/GenBank/DDBJ databases">
        <title>Isolation of gut microbiota from human fecal samples.</title>
        <authorList>
            <person name="Pamer E.G."/>
            <person name="Barat B."/>
            <person name="Waligurski E."/>
            <person name="Medina S."/>
            <person name="Paddock L."/>
            <person name="Mostad J."/>
        </authorList>
    </citation>
    <scope>NUCLEOTIDE SEQUENCE [LARGE SCALE GENOMIC DNA]</scope>
    <source>
        <strain evidence="16 17">DFI.6.1</strain>
    </source>
</reference>
<keyword evidence="17" id="KW-1185">Reference proteome</keyword>
<evidence type="ECO:0000256" key="6">
    <source>
        <dbReference type="ARBA" id="ARBA00022695"/>
    </source>
</evidence>
<dbReference type="Gene3D" id="3.40.50.620">
    <property type="entry name" value="HUPs"/>
    <property type="match status" value="1"/>
</dbReference>
<dbReference type="SUPFAM" id="SSF52374">
    <property type="entry name" value="Nucleotidylyl transferase"/>
    <property type="match status" value="1"/>
</dbReference>
<keyword evidence="3 14" id="KW-0285">Flavoprotein</keyword>
<dbReference type="GO" id="GO:0003919">
    <property type="term" value="F:FMN adenylyltransferase activity"/>
    <property type="evidence" value="ECO:0007669"/>
    <property type="project" value="UniProtKB-EC"/>
</dbReference>
<evidence type="ECO:0000256" key="7">
    <source>
        <dbReference type="ARBA" id="ARBA00022741"/>
    </source>
</evidence>